<feature type="repeat" description="ANK" evidence="3">
    <location>
        <begin position="252"/>
        <end position="284"/>
    </location>
</feature>
<dbReference type="SUPFAM" id="SSF48403">
    <property type="entry name" value="Ankyrin repeat"/>
    <property type="match status" value="1"/>
</dbReference>
<dbReference type="PROSITE" id="PS50088">
    <property type="entry name" value="ANK_REPEAT"/>
    <property type="match status" value="4"/>
</dbReference>
<dbReference type="InterPro" id="IPR036770">
    <property type="entry name" value="Ankyrin_rpt-contain_sf"/>
</dbReference>
<dbReference type="EMBL" id="JAZDUA010000776">
    <property type="protein sequence ID" value="KAK7789340.1"/>
    <property type="molecule type" value="Genomic_DNA"/>
</dbReference>
<dbReference type="AlphaFoldDB" id="A0AAN9VF82"/>
<proteinExistence type="predicted"/>
<dbReference type="Pfam" id="PF12796">
    <property type="entry name" value="Ank_2"/>
    <property type="match status" value="2"/>
</dbReference>
<evidence type="ECO:0000256" key="2">
    <source>
        <dbReference type="ARBA" id="ARBA00023043"/>
    </source>
</evidence>
<dbReference type="GO" id="GO:0031436">
    <property type="term" value="C:BRCA1-BARD1 complex"/>
    <property type="evidence" value="ECO:0007669"/>
    <property type="project" value="TreeGrafter"/>
</dbReference>
<dbReference type="GO" id="GO:0070531">
    <property type="term" value="C:BRCA1-A complex"/>
    <property type="evidence" value="ECO:0007669"/>
    <property type="project" value="TreeGrafter"/>
</dbReference>
<evidence type="ECO:0000256" key="1">
    <source>
        <dbReference type="ARBA" id="ARBA00022737"/>
    </source>
</evidence>
<dbReference type="PROSITE" id="PS50297">
    <property type="entry name" value="ANK_REP_REGION"/>
    <property type="match status" value="4"/>
</dbReference>
<reference evidence="5 6" key="1">
    <citation type="submission" date="2024-03" db="EMBL/GenBank/DDBJ databases">
        <title>The genome assembly and annotation of the cricket Gryllus longicercus Weissman &amp; Gray.</title>
        <authorList>
            <person name="Szrajer S."/>
            <person name="Gray D."/>
            <person name="Ylla G."/>
        </authorList>
    </citation>
    <scope>NUCLEOTIDE SEQUENCE [LARGE SCALE GENOMIC DNA]</scope>
    <source>
        <strain evidence="5">DAG 2021-001</strain>
        <tissue evidence="5">Whole body minus gut</tissue>
    </source>
</reference>
<organism evidence="5 6">
    <name type="scientific">Gryllus longicercus</name>
    <dbReference type="NCBI Taxonomy" id="2509291"/>
    <lineage>
        <taxon>Eukaryota</taxon>
        <taxon>Metazoa</taxon>
        <taxon>Ecdysozoa</taxon>
        <taxon>Arthropoda</taxon>
        <taxon>Hexapoda</taxon>
        <taxon>Insecta</taxon>
        <taxon>Pterygota</taxon>
        <taxon>Neoptera</taxon>
        <taxon>Polyneoptera</taxon>
        <taxon>Orthoptera</taxon>
        <taxon>Ensifera</taxon>
        <taxon>Gryllidea</taxon>
        <taxon>Grylloidea</taxon>
        <taxon>Gryllidae</taxon>
        <taxon>Gryllinae</taxon>
        <taxon>Gryllus</taxon>
    </lineage>
</organism>
<feature type="repeat" description="ANK" evidence="3">
    <location>
        <begin position="355"/>
        <end position="387"/>
    </location>
</feature>
<dbReference type="Gene3D" id="1.25.40.20">
    <property type="entry name" value="Ankyrin repeat-containing domain"/>
    <property type="match status" value="2"/>
</dbReference>
<evidence type="ECO:0000313" key="5">
    <source>
        <dbReference type="EMBL" id="KAK7789340.1"/>
    </source>
</evidence>
<keyword evidence="2 3" id="KW-0040">ANK repeat</keyword>
<feature type="repeat" description="ANK" evidence="3">
    <location>
        <begin position="219"/>
        <end position="251"/>
    </location>
</feature>
<comment type="caution">
    <text evidence="5">The sequence shown here is derived from an EMBL/GenBank/DDBJ whole genome shotgun (WGS) entry which is preliminary data.</text>
</comment>
<feature type="region of interest" description="Disordered" evidence="4">
    <location>
        <begin position="47"/>
        <end position="90"/>
    </location>
</feature>
<gene>
    <name evidence="5" type="ORF">R5R35_002377</name>
</gene>
<evidence type="ECO:0000256" key="3">
    <source>
        <dbReference type="PROSITE-ProRule" id="PRU00023"/>
    </source>
</evidence>
<dbReference type="PANTHER" id="PTHR24171:SF8">
    <property type="entry name" value="BRCA1-ASSOCIATED RING DOMAIN PROTEIN 1"/>
    <property type="match status" value="1"/>
</dbReference>
<feature type="compositionally biased region" description="Polar residues" evidence="4">
    <location>
        <begin position="65"/>
        <end position="85"/>
    </location>
</feature>
<accession>A0AAN9VF82</accession>
<dbReference type="InterPro" id="IPR002110">
    <property type="entry name" value="Ankyrin_rpt"/>
</dbReference>
<evidence type="ECO:0000256" key="4">
    <source>
        <dbReference type="SAM" id="MobiDB-lite"/>
    </source>
</evidence>
<protein>
    <submittedName>
        <fullName evidence="5">Uncharacterized protein</fullName>
    </submittedName>
</protein>
<dbReference type="SMART" id="SM00248">
    <property type="entry name" value="ANK"/>
    <property type="match status" value="5"/>
</dbReference>
<sequence>MPRQRRYNTRRASQLQRIRSTPFTVLRDLSFLPRLRSQARRIARSVASEIETTEEASSSSSATVDPSNSESSIDWGSSEDSMSESNVEHVGPGEAVLRLPAHLRESAFFSDGSDDEFFEGFGDEDDDNDIGMDRIAEVIVYLESGDRPNYDGTATNSRDQVDDFLSDDEDIPDDPFQRELRGSMPEPRMSLHAAALRGNTKELRRWKNWRISLNGGKAQEDTPLHCAARAGDVGTVEELIEQGASISATNMFHHSPLEIAARYGHTAVVKTLLEHGAGEDPDEIERAYEATKSWAVVKTLTSHDDVFLENLSPEQVHLDAPWVNQMLFRVVQQGRVNILRGLLNMGANANCNGILGWTPLQIAVRRCHIRCVSALLEGGADVNGRDDFMWTALHYAARDGHHDIALLLLKAGADVLARCRTGRTPIAVSTDEATRHLLQNYNDS</sequence>
<name>A0AAN9VF82_9ORTH</name>
<keyword evidence="6" id="KW-1185">Reference proteome</keyword>
<feature type="repeat" description="ANK" evidence="3">
    <location>
        <begin position="391"/>
        <end position="420"/>
    </location>
</feature>
<evidence type="ECO:0000313" key="6">
    <source>
        <dbReference type="Proteomes" id="UP001378592"/>
    </source>
</evidence>
<dbReference type="Proteomes" id="UP001378592">
    <property type="component" value="Unassembled WGS sequence"/>
</dbReference>
<dbReference type="PANTHER" id="PTHR24171">
    <property type="entry name" value="ANKYRIN REPEAT DOMAIN-CONTAINING PROTEIN 39-RELATED"/>
    <property type="match status" value="1"/>
</dbReference>
<dbReference type="GO" id="GO:0004842">
    <property type="term" value="F:ubiquitin-protein transferase activity"/>
    <property type="evidence" value="ECO:0007669"/>
    <property type="project" value="TreeGrafter"/>
</dbReference>
<keyword evidence="1" id="KW-0677">Repeat</keyword>
<feature type="compositionally biased region" description="Low complexity" evidence="4">
    <location>
        <begin position="47"/>
        <end position="64"/>
    </location>
</feature>
<dbReference type="GO" id="GO:0085020">
    <property type="term" value="P:protein K6-linked ubiquitination"/>
    <property type="evidence" value="ECO:0007669"/>
    <property type="project" value="TreeGrafter"/>
</dbReference>